<name>J3NSB2_GAET3</name>
<keyword evidence="3" id="KW-1185">Reference proteome</keyword>
<dbReference type="Gene3D" id="3.30.420.40">
    <property type="match status" value="2"/>
</dbReference>
<dbReference type="GeneID" id="20344615"/>
<dbReference type="PANTHER" id="PTHR42749:SF1">
    <property type="entry name" value="CELL SHAPE-DETERMINING PROTEIN MREB"/>
    <property type="match status" value="1"/>
</dbReference>
<dbReference type="eggNOG" id="ENOG502RM1I">
    <property type="taxonomic scope" value="Eukaryota"/>
</dbReference>
<reference evidence="1" key="2">
    <citation type="submission" date="2010-07" db="EMBL/GenBank/DDBJ databases">
        <authorList>
            <consortium name="The Broad Institute Genome Sequencing Platform"/>
            <consortium name="Broad Institute Genome Sequencing Center for Infectious Disease"/>
            <person name="Ma L.-J."/>
            <person name="Dead R."/>
            <person name="Young S."/>
            <person name="Zeng Q."/>
            <person name="Koehrsen M."/>
            <person name="Alvarado L."/>
            <person name="Berlin A."/>
            <person name="Chapman S.B."/>
            <person name="Chen Z."/>
            <person name="Freedman E."/>
            <person name="Gellesch M."/>
            <person name="Goldberg J."/>
            <person name="Griggs A."/>
            <person name="Gujja S."/>
            <person name="Heilman E.R."/>
            <person name="Heiman D."/>
            <person name="Hepburn T."/>
            <person name="Howarth C."/>
            <person name="Jen D."/>
            <person name="Larson L."/>
            <person name="Mehta T."/>
            <person name="Neiman D."/>
            <person name="Pearson M."/>
            <person name="Roberts A."/>
            <person name="Saif S."/>
            <person name="Shea T."/>
            <person name="Shenoy N."/>
            <person name="Sisk P."/>
            <person name="Stolte C."/>
            <person name="Sykes S."/>
            <person name="Walk T."/>
            <person name="White J."/>
            <person name="Yandava C."/>
            <person name="Haas B."/>
            <person name="Nusbaum C."/>
            <person name="Birren B."/>
        </authorList>
    </citation>
    <scope>NUCLEOTIDE SEQUENCE</scope>
    <source>
        <strain evidence="1">R3-111a-1</strain>
    </source>
</reference>
<organism evidence="1">
    <name type="scientific">Gaeumannomyces tritici (strain R3-111a-1)</name>
    <name type="common">Wheat and barley take-all root rot fungus</name>
    <name type="synonym">Gaeumannomyces graminis var. tritici</name>
    <dbReference type="NCBI Taxonomy" id="644352"/>
    <lineage>
        <taxon>Eukaryota</taxon>
        <taxon>Fungi</taxon>
        <taxon>Dikarya</taxon>
        <taxon>Ascomycota</taxon>
        <taxon>Pezizomycotina</taxon>
        <taxon>Sordariomycetes</taxon>
        <taxon>Sordariomycetidae</taxon>
        <taxon>Magnaporthales</taxon>
        <taxon>Magnaporthaceae</taxon>
        <taxon>Gaeumannomyces</taxon>
    </lineage>
</organism>
<protein>
    <recommendedName>
        <fullName evidence="4">Hsp70-like protein</fullName>
    </recommendedName>
</protein>
<dbReference type="OrthoDB" id="2394218at2759"/>
<dbReference type="EMBL" id="GL385396">
    <property type="protein sequence ID" value="EJT79068.1"/>
    <property type="molecule type" value="Genomic_DNA"/>
</dbReference>
<sequence length="602" mass="65639">MGSKSEEKPHAVVGIDFGTECLKVALAFLNEAENTPHVKDMLFESSPPGCEGHELTAIAYQRGPSSDVRWGYAVKKIPKDQGWHTFSQFKLDALINSDTPCLSDEGTMQMAGPQLCVDVLRLLLPEVANFYKAKCGEKLPVWDKARVDIVLSVPAAVGQDGGAVLVDAARRVGFENTRRTHRVLDIGLTEPEAAMLQVLHESKDRFKNGDHILVVDVGGGTSDLSMVVLADRETGPVKTDFFQPVTSQQLGSVNIDGGLRASIIRGFEQCLPQESLTPGATTAKAARKITDGDAYRWAKHSFRDSSGDRAMFGVDIADLLLPDTIISPPAELGGIRFDGTAIRIRRSAITALFDRQIYGHGDESRGIIGQIRNMLDDLWVSCASRTTEHTLRERDAGKWPQYADRLDFLVFAGGMGANAYVQDKIKAGLEREQPPALGMLSNITAGVQYVVAESPQHCVSQGLVRARMREVQGKQKKGGFWRLLNPFFKKNNLTNTPSDKAQQPLAQVADRHDAYRLMRASTFQLLCQISESLAPSLGQSVTAVELRGEFRALLAEEAAAAEAGRCREVASGYDLATLSRMEAGLGRYTPGKQACHRESNGG</sequence>
<evidence type="ECO:0000313" key="3">
    <source>
        <dbReference type="Proteomes" id="UP000006039"/>
    </source>
</evidence>
<dbReference type="InterPro" id="IPR018181">
    <property type="entry name" value="Heat_shock_70_CS"/>
</dbReference>
<reference evidence="2" key="5">
    <citation type="submission" date="2018-04" db="UniProtKB">
        <authorList>
            <consortium name="EnsemblFungi"/>
        </authorList>
    </citation>
    <scope>IDENTIFICATION</scope>
    <source>
        <strain evidence="2">R3-111a-1</strain>
    </source>
</reference>
<dbReference type="PROSITE" id="PS00329">
    <property type="entry name" value="HSP70_2"/>
    <property type="match status" value="1"/>
</dbReference>
<proteinExistence type="predicted"/>
<dbReference type="Gene3D" id="3.90.640.10">
    <property type="entry name" value="Actin, Chain A, domain 4"/>
    <property type="match status" value="1"/>
</dbReference>
<evidence type="ECO:0000313" key="2">
    <source>
        <dbReference type="EnsemblFungi" id="EJT79068"/>
    </source>
</evidence>
<dbReference type="SUPFAM" id="SSF53067">
    <property type="entry name" value="Actin-like ATPase domain"/>
    <property type="match status" value="2"/>
</dbReference>
<dbReference type="HOGENOM" id="CLU_453434_0_0_1"/>
<evidence type="ECO:0008006" key="4">
    <source>
        <dbReference type="Google" id="ProtNLM"/>
    </source>
</evidence>
<dbReference type="RefSeq" id="XP_009220213.1">
    <property type="nucleotide sequence ID" value="XM_009221949.1"/>
</dbReference>
<dbReference type="Proteomes" id="UP000006039">
    <property type="component" value="Unassembled WGS sequence"/>
</dbReference>
<reference evidence="1" key="3">
    <citation type="submission" date="2010-09" db="EMBL/GenBank/DDBJ databases">
        <title>Annotation of Gaeumannomyces graminis var. tritici R3-111a-1.</title>
        <authorList>
            <consortium name="The Broad Institute Genome Sequencing Platform"/>
            <person name="Ma L.-J."/>
            <person name="Dead R."/>
            <person name="Young S.K."/>
            <person name="Zeng Q."/>
            <person name="Gargeya S."/>
            <person name="Fitzgerald M."/>
            <person name="Haas B."/>
            <person name="Abouelleil A."/>
            <person name="Alvarado L."/>
            <person name="Arachchi H.M."/>
            <person name="Berlin A."/>
            <person name="Brown A."/>
            <person name="Chapman S.B."/>
            <person name="Chen Z."/>
            <person name="Dunbar C."/>
            <person name="Freedman E."/>
            <person name="Gearin G."/>
            <person name="Gellesch M."/>
            <person name="Goldberg J."/>
            <person name="Griggs A."/>
            <person name="Gujja S."/>
            <person name="Heiman D."/>
            <person name="Howarth C."/>
            <person name="Larson L."/>
            <person name="Lui A."/>
            <person name="MacDonald P.J.P."/>
            <person name="Mehta T."/>
            <person name="Montmayeur A."/>
            <person name="Murphy C."/>
            <person name="Neiman D."/>
            <person name="Pearson M."/>
            <person name="Priest M."/>
            <person name="Roberts A."/>
            <person name="Saif S."/>
            <person name="Shea T."/>
            <person name="Shenoy N."/>
            <person name="Sisk P."/>
            <person name="Stolte C."/>
            <person name="Sykes S."/>
            <person name="Yandava C."/>
            <person name="Wortman J."/>
            <person name="Nusbaum C."/>
            <person name="Birren B."/>
        </authorList>
    </citation>
    <scope>NUCLEOTIDE SEQUENCE</scope>
    <source>
        <strain evidence="1">R3-111a-1</strain>
    </source>
</reference>
<dbReference type="InterPro" id="IPR043129">
    <property type="entry name" value="ATPase_NBD"/>
</dbReference>
<dbReference type="PANTHER" id="PTHR42749">
    <property type="entry name" value="CELL SHAPE-DETERMINING PROTEIN MREB"/>
    <property type="match status" value="1"/>
</dbReference>
<dbReference type="VEuPathDB" id="FungiDB:GGTG_04157"/>
<gene>
    <name evidence="2" type="primary">20344615</name>
    <name evidence="1" type="ORF">GGTG_04157</name>
</gene>
<reference evidence="3" key="1">
    <citation type="submission" date="2010-07" db="EMBL/GenBank/DDBJ databases">
        <title>The genome sequence of Gaeumannomyces graminis var. tritici strain R3-111a-1.</title>
        <authorList>
            <consortium name="The Broad Institute Genome Sequencing Platform"/>
            <person name="Ma L.-J."/>
            <person name="Dead R."/>
            <person name="Young S."/>
            <person name="Zeng Q."/>
            <person name="Koehrsen M."/>
            <person name="Alvarado L."/>
            <person name="Berlin A."/>
            <person name="Chapman S.B."/>
            <person name="Chen Z."/>
            <person name="Freedman E."/>
            <person name="Gellesch M."/>
            <person name="Goldberg J."/>
            <person name="Griggs A."/>
            <person name="Gujja S."/>
            <person name="Heilman E.R."/>
            <person name="Heiman D."/>
            <person name="Hepburn T."/>
            <person name="Howarth C."/>
            <person name="Jen D."/>
            <person name="Larson L."/>
            <person name="Mehta T."/>
            <person name="Neiman D."/>
            <person name="Pearson M."/>
            <person name="Roberts A."/>
            <person name="Saif S."/>
            <person name="Shea T."/>
            <person name="Shenoy N."/>
            <person name="Sisk P."/>
            <person name="Stolte C."/>
            <person name="Sykes S."/>
            <person name="Walk T."/>
            <person name="White J."/>
            <person name="Yandava C."/>
            <person name="Haas B."/>
            <person name="Nusbaum C."/>
            <person name="Birren B."/>
        </authorList>
    </citation>
    <scope>NUCLEOTIDE SEQUENCE [LARGE SCALE GENOMIC DNA]</scope>
    <source>
        <strain evidence="3">R3-111a-1</strain>
    </source>
</reference>
<dbReference type="STRING" id="644352.J3NSB2"/>
<accession>J3NSB2</accession>
<evidence type="ECO:0000313" key="1">
    <source>
        <dbReference type="EMBL" id="EJT79068.1"/>
    </source>
</evidence>
<dbReference type="EnsemblFungi" id="EJT79068">
    <property type="protein sequence ID" value="EJT79068"/>
    <property type="gene ID" value="GGTG_04157"/>
</dbReference>
<reference evidence="2" key="4">
    <citation type="journal article" date="2015" name="G3 (Bethesda)">
        <title>Genome sequences of three phytopathogenic species of the Magnaporthaceae family of fungi.</title>
        <authorList>
            <person name="Okagaki L.H."/>
            <person name="Nunes C.C."/>
            <person name="Sailsbery J."/>
            <person name="Clay B."/>
            <person name="Brown D."/>
            <person name="John T."/>
            <person name="Oh Y."/>
            <person name="Young N."/>
            <person name="Fitzgerald M."/>
            <person name="Haas B.J."/>
            <person name="Zeng Q."/>
            <person name="Young S."/>
            <person name="Adiconis X."/>
            <person name="Fan L."/>
            <person name="Levin J.Z."/>
            <person name="Mitchell T.K."/>
            <person name="Okubara P.A."/>
            <person name="Farman M.L."/>
            <person name="Kohn L.M."/>
            <person name="Birren B."/>
            <person name="Ma L.-J."/>
            <person name="Dean R.A."/>
        </authorList>
    </citation>
    <scope>NUCLEOTIDE SEQUENCE</scope>
    <source>
        <strain evidence="2">R3-111a-1</strain>
    </source>
</reference>
<dbReference type="AlphaFoldDB" id="J3NSB2"/>
<dbReference type="CDD" id="cd10170">
    <property type="entry name" value="ASKHA_NBD_HSP70"/>
    <property type="match status" value="1"/>
</dbReference>